<proteinExistence type="inferred from homology"/>
<dbReference type="Proteomes" id="UP000749559">
    <property type="component" value="Unassembled WGS sequence"/>
</dbReference>
<dbReference type="InterPro" id="IPR013106">
    <property type="entry name" value="Ig_V-set"/>
</dbReference>
<reference evidence="4" key="1">
    <citation type="submission" date="2022-03" db="EMBL/GenBank/DDBJ databases">
        <authorList>
            <person name="Martin C."/>
        </authorList>
    </citation>
    <scope>NUCLEOTIDE SEQUENCE</scope>
</reference>
<feature type="domain" description="Ig-like" evidence="3">
    <location>
        <begin position="233"/>
        <end position="340"/>
    </location>
</feature>
<dbReference type="SMART" id="SM00408">
    <property type="entry name" value="IGc2"/>
    <property type="match status" value="3"/>
</dbReference>
<keyword evidence="5" id="KW-1185">Reference proteome</keyword>
<dbReference type="GO" id="GO:0062101">
    <property type="term" value="F:peptidyl-aspartic acid 3-dioxygenase activity"/>
    <property type="evidence" value="ECO:0007669"/>
    <property type="project" value="InterPro"/>
</dbReference>
<accession>A0A8S4MXC6</accession>
<sequence>MKGEIVFGVLWVLISIAIVNGQNPQITQEILPEVKRLGQTAYLNCTVTRQQLNKVYWSHLNTQTTISSDDQIIVDHNEIVDGYRKYRCIKVVHPDQRTTVYMLIITRLQQRDMGIYRCRIFVRGAERHPTKDGELQVLVPPVLVYSQTSTTATVMEGGALNLTCNATGFPYPNITWVRGNGASLSIGKFSFRGTLLALHNIQKRDRGVYRCVCDNNVQPPATHDATLLVFFRPEAREVQDSYGQAQNRQFDLTIECRISGYPDPNLAWYYIEGDTKREITNDDKHDIQIMTSHGSGLDINELWYTLTIINIQANDYGRYECEGRNVLGTDSAFIQIYETSECQGANCPSEGASNLGGGAAQNNIAIATIVMLESNWKTIKDEGLANMDEKKGSFLPEEENLLDTGDWKQFTLFQQGRKNEKNCKRAPKTCALIDKVADAKGCKRGQVKFSIMSPGVHVWPHCGPTNCRIRAHLGLVIPPGPKIRVADDTREWIEGKFIMFDDSFEHEVWHEGSSYRLVLIVDFWHPELTEDQKYEITPI</sequence>
<evidence type="ECO:0000313" key="5">
    <source>
        <dbReference type="Proteomes" id="UP000749559"/>
    </source>
</evidence>
<dbReference type="PANTHER" id="PTHR12366">
    <property type="entry name" value="ASPARTYL/ASPARAGINYL BETA-HYDROXYLASE"/>
    <property type="match status" value="1"/>
</dbReference>
<dbReference type="PROSITE" id="PS50835">
    <property type="entry name" value="IG_LIKE"/>
    <property type="match status" value="3"/>
</dbReference>
<dbReference type="InterPro" id="IPR039038">
    <property type="entry name" value="ASPH"/>
</dbReference>
<name>A0A8S4MXC6_OWEFU</name>
<evidence type="ECO:0000259" key="3">
    <source>
        <dbReference type="PROSITE" id="PS50835"/>
    </source>
</evidence>
<dbReference type="InterPro" id="IPR007110">
    <property type="entry name" value="Ig-like_dom"/>
</dbReference>
<comment type="similarity">
    <text evidence="1">Belongs to the aspartyl/asparaginyl beta-hydroxylase family.</text>
</comment>
<dbReference type="InterPro" id="IPR007803">
    <property type="entry name" value="Asp/Arg/Pro-Hydrxlase"/>
</dbReference>
<dbReference type="Gene3D" id="2.60.120.330">
    <property type="entry name" value="B-lactam Antibiotic, Isopenicillin N Synthase, Chain"/>
    <property type="match status" value="1"/>
</dbReference>
<dbReference type="SMART" id="SM00409">
    <property type="entry name" value="IG"/>
    <property type="match status" value="3"/>
</dbReference>
<organism evidence="4 5">
    <name type="scientific">Owenia fusiformis</name>
    <name type="common">Polychaete worm</name>
    <dbReference type="NCBI Taxonomy" id="6347"/>
    <lineage>
        <taxon>Eukaryota</taxon>
        <taxon>Metazoa</taxon>
        <taxon>Spiralia</taxon>
        <taxon>Lophotrochozoa</taxon>
        <taxon>Annelida</taxon>
        <taxon>Polychaeta</taxon>
        <taxon>Sedentaria</taxon>
        <taxon>Canalipalpata</taxon>
        <taxon>Sabellida</taxon>
        <taxon>Oweniida</taxon>
        <taxon>Oweniidae</taxon>
        <taxon>Owenia</taxon>
    </lineage>
</organism>
<dbReference type="InterPro" id="IPR003598">
    <property type="entry name" value="Ig_sub2"/>
</dbReference>
<dbReference type="InterPro" id="IPR036179">
    <property type="entry name" value="Ig-like_dom_sf"/>
</dbReference>
<dbReference type="PANTHER" id="PTHR12366:SF29">
    <property type="entry name" value="ASPARTYL BETA-HYDROXYLASE, ISOFORM L"/>
    <property type="match status" value="1"/>
</dbReference>
<dbReference type="Pfam" id="PF05118">
    <property type="entry name" value="Asp_Arg_Hydrox"/>
    <property type="match status" value="1"/>
</dbReference>
<dbReference type="EMBL" id="CAIIXF020000001">
    <property type="protein sequence ID" value="CAH1773510.1"/>
    <property type="molecule type" value="Genomic_DNA"/>
</dbReference>
<dbReference type="SUPFAM" id="SSF48726">
    <property type="entry name" value="Immunoglobulin"/>
    <property type="match status" value="3"/>
</dbReference>
<comment type="caution">
    <text evidence="4">The sequence shown here is derived from an EMBL/GenBank/DDBJ whole genome shotgun (WGS) entry which is preliminary data.</text>
</comment>
<dbReference type="AlphaFoldDB" id="A0A8S4MXC6"/>
<gene>
    <name evidence="4" type="ORF">OFUS_LOCUS1099</name>
</gene>
<evidence type="ECO:0000313" key="4">
    <source>
        <dbReference type="EMBL" id="CAH1773510.1"/>
    </source>
</evidence>
<feature type="domain" description="Ig-like" evidence="3">
    <location>
        <begin position="140"/>
        <end position="228"/>
    </location>
</feature>
<dbReference type="GO" id="GO:0005783">
    <property type="term" value="C:endoplasmic reticulum"/>
    <property type="evidence" value="ECO:0007669"/>
    <property type="project" value="TreeGrafter"/>
</dbReference>
<protein>
    <recommendedName>
        <fullName evidence="3">Ig-like domain-containing protein</fullName>
    </recommendedName>
</protein>
<dbReference type="SUPFAM" id="SSF51197">
    <property type="entry name" value="Clavaminate synthase-like"/>
    <property type="match status" value="1"/>
</dbReference>
<feature type="signal peptide" evidence="2">
    <location>
        <begin position="1"/>
        <end position="21"/>
    </location>
</feature>
<dbReference type="Pfam" id="PF07686">
    <property type="entry name" value="V-set"/>
    <property type="match status" value="1"/>
</dbReference>
<dbReference type="Pfam" id="PF13927">
    <property type="entry name" value="Ig_3"/>
    <property type="match status" value="2"/>
</dbReference>
<dbReference type="OrthoDB" id="438431at2759"/>
<evidence type="ECO:0000256" key="2">
    <source>
        <dbReference type="SAM" id="SignalP"/>
    </source>
</evidence>
<keyword evidence="2" id="KW-0732">Signal</keyword>
<feature type="domain" description="Ig-like" evidence="3">
    <location>
        <begin position="24"/>
        <end position="120"/>
    </location>
</feature>
<feature type="chain" id="PRO_5035921148" description="Ig-like domain-containing protein" evidence="2">
    <location>
        <begin position="22"/>
        <end position="539"/>
    </location>
</feature>
<dbReference type="InterPro" id="IPR027443">
    <property type="entry name" value="IPNS-like_sf"/>
</dbReference>
<dbReference type="Gene3D" id="2.60.40.10">
    <property type="entry name" value="Immunoglobulins"/>
    <property type="match status" value="3"/>
</dbReference>
<evidence type="ECO:0000256" key="1">
    <source>
        <dbReference type="ARBA" id="ARBA00007730"/>
    </source>
</evidence>
<dbReference type="InterPro" id="IPR013783">
    <property type="entry name" value="Ig-like_fold"/>
</dbReference>
<dbReference type="InterPro" id="IPR003599">
    <property type="entry name" value="Ig_sub"/>
</dbReference>